<dbReference type="Proteomes" id="UP001305779">
    <property type="component" value="Unassembled WGS sequence"/>
</dbReference>
<evidence type="ECO:0000313" key="2">
    <source>
        <dbReference type="EMBL" id="KAK4505393.1"/>
    </source>
</evidence>
<gene>
    <name evidence="2" type="ORF">PRZ48_003356</name>
</gene>
<dbReference type="InterPro" id="IPR047794">
    <property type="entry name" value="C45_proenzyme-like"/>
</dbReference>
<dbReference type="Gene3D" id="1.10.10.2120">
    <property type="match status" value="1"/>
</dbReference>
<dbReference type="EMBL" id="JAXOVC010000002">
    <property type="protein sequence ID" value="KAK4505393.1"/>
    <property type="molecule type" value="Genomic_DNA"/>
</dbReference>
<protein>
    <recommendedName>
        <fullName evidence="1">Peptidase C45 hydrolase domain-containing protein</fullName>
    </recommendedName>
</protein>
<dbReference type="InterPro" id="IPR047801">
    <property type="entry name" value="Peptidase_C45"/>
</dbReference>
<dbReference type="Pfam" id="PF03417">
    <property type="entry name" value="AAT"/>
    <property type="match status" value="1"/>
</dbReference>
<proteinExistence type="predicted"/>
<evidence type="ECO:0000313" key="3">
    <source>
        <dbReference type="Proteomes" id="UP001305779"/>
    </source>
</evidence>
<dbReference type="PANTHER" id="PTHR34180:SF1">
    <property type="entry name" value="BETA-ALANYL-DOPAMINE_CARCININE HYDROLASE"/>
    <property type="match status" value="1"/>
</dbReference>
<keyword evidence="3" id="KW-1185">Reference proteome</keyword>
<comment type="caution">
    <text evidence="2">The sequence shown here is derived from an EMBL/GenBank/DDBJ whole genome shotgun (WGS) entry which is preliminary data.</text>
</comment>
<feature type="domain" description="Peptidase C45 hydrolase" evidence="1">
    <location>
        <begin position="71"/>
        <end position="293"/>
    </location>
</feature>
<dbReference type="PANTHER" id="PTHR34180">
    <property type="entry name" value="PEPTIDASE C45"/>
    <property type="match status" value="1"/>
</dbReference>
<dbReference type="Gene3D" id="3.60.60.10">
    <property type="entry name" value="Penicillin V Acylase, Chain A"/>
    <property type="match status" value="1"/>
</dbReference>
<dbReference type="InterPro" id="IPR005079">
    <property type="entry name" value="Peptidase_C45_hydrolase"/>
</dbReference>
<evidence type="ECO:0000259" key="1">
    <source>
        <dbReference type="Pfam" id="PF03417"/>
    </source>
</evidence>
<accession>A0ABR0EWE2</accession>
<name>A0ABR0EWE2_ZASCE</name>
<organism evidence="2 3">
    <name type="scientific">Zasmidium cellare</name>
    <name type="common">Wine cellar mold</name>
    <name type="synonym">Racodium cellare</name>
    <dbReference type="NCBI Taxonomy" id="395010"/>
    <lineage>
        <taxon>Eukaryota</taxon>
        <taxon>Fungi</taxon>
        <taxon>Dikarya</taxon>
        <taxon>Ascomycota</taxon>
        <taxon>Pezizomycotina</taxon>
        <taxon>Dothideomycetes</taxon>
        <taxon>Dothideomycetidae</taxon>
        <taxon>Mycosphaerellales</taxon>
        <taxon>Mycosphaerellaceae</taxon>
        <taxon>Zasmidium</taxon>
    </lineage>
</organism>
<sequence length="303" mass="33163">MTWDAVQSQAKHFDATIAQNWPHYHEEIEGIAHGSGKDVLDIVALNVRTEIMFGCYGNVSDGCTSFAWKFSEGSFLGQNWDWMERQRENLVLLTVEQPGKPTIKMVTEAGIIGKIGMNSAGVGVCLNAIRVGGVGVSRIPCHLGLRLALDSGSREEAVGQLEKYGVASACHMLVADETGSVGLEWSSTDLQTLDMNDQGQVFHSNHYLVEHPGLDVKPWLADSDFRVDQIERLCSAVPNPPTTETLLRVLEDEKNYPAAICRAVDSQAGIATLFSILMDLKSKSSVVRLGRPSAPEEVIYLTF</sequence>
<dbReference type="NCBIfam" id="NF040521">
    <property type="entry name" value="C45_proenzyme"/>
    <property type="match status" value="1"/>
</dbReference>
<reference evidence="2 3" key="1">
    <citation type="journal article" date="2023" name="G3 (Bethesda)">
        <title>A chromosome-level genome assembly of Zasmidium syzygii isolated from banana leaves.</title>
        <authorList>
            <person name="van Westerhoven A.C."/>
            <person name="Mehrabi R."/>
            <person name="Talebi R."/>
            <person name="Steentjes M.B.F."/>
            <person name="Corcolon B."/>
            <person name="Chong P.A."/>
            <person name="Kema G.H.J."/>
            <person name="Seidl M.F."/>
        </authorList>
    </citation>
    <scope>NUCLEOTIDE SEQUENCE [LARGE SCALE GENOMIC DNA]</scope>
    <source>
        <strain evidence="2 3">P124</strain>
    </source>
</reference>